<dbReference type="FunFam" id="1.10.630.10:FF:000018">
    <property type="entry name" value="Cytochrome P450 monooxygenase"/>
    <property type="match status" value="1"/>
</dbReference>
<dbReference type="PRINTS" id="PR00385">
    <property type="entry name" value="P450"/>
</dbReference>
<dbReference type="GO" id="GO:0020037">
    <property type="term" value="F:heme binding"/>
    <property type="evidence" value="ECO:0007669"/>
    <property type="project" value="InterPro"/>
</dbReference>
<evidence type="ECO:0000256" key="1">
    <source>
        <dbReference type="ARBA" id="ARBA00010617"/>
    </source>
</evidence>
<keyword evidence="5 7" id="KW-0408">Iron</keyword>
<evidence type="ECO:0000256" key="3">
    <source>
        <dbReference type="ARBA" id="ARBA00022723"/>
    </source>
</evidence>
<dbReference type="Pfam" id="PF00067">
    <property type="entry name" value="p450"/>
    <property type="match status" value="1"/>
</dbReference>
<dbReference type="InterPro" id="IPR001128">
    <property type="entry name" value="Cyt_P450"/>
</dbReference>
<evidence type="ECO:0000313" key="9">
    <source>
        <dbReference type="EMBL" id="AXE76431.1"/>
    </source>
</evidence>
<gene>
    <name evidence="9" type="ORF">C5746_05205</name>
</gene>
<name>A0A2Z5J7X2_STRAR</name>
<dbReference type="InterPro" id="IPR017972">
    <property type="entry name" value="Cyt_P450_CS"/>
</dbReference>
<dbReference type="InterPro" id="IPR002397">
    <property type="entry name" value="Cyt_P450_B"/>
</dbReference>
<dbReference type="GO" id="GO:0004497">
    <property type="term" value="F:monooxygenase activity"/>
    <property type="evidence" value="ECO:0007669"/>
    <property type="project" value="UniProtKB-KW"/>
</dbReference>
<dbReference type="InterPro" id="IPR036396">
    <property type="entry name" value="Cyt_P450_sf"/>
</dbReference>
<dbReference type="PRINTS" id="PR00359">
    <property type="entry name" value="BP450"/>
</dbReference>
<dbReference type="GO" id="GO:0005506">
    <property type="term" value="F:iron ion binding"/>
    <property type="evidence" value="ECO:0007669"/>
    <property type="project" value="InterPro"/>
</dbReference>
<sequence>MFLFCRRGRNSGGRCSTPTTLTRVSQVIDSRCECRLSLFISRAGEGISVGSEQAHTETTVEKSTPPPPYSKDDGKALQDWFRVMRDERPVHQDPATGAWMVLRYADVVAASLDHATYSSELWRAYPAEWGKGDAWGEGRLTEMDPPKHRLLRAVIGKAFTNRTVAGLAPEIEATVERLLDAADGRTEIDVARDLADPLPVMVIAELIGLPFEDRELLRGWADRLLSFEVGDLAGEDLVKAIDAAGAELLAYLREHYRLRRAAPKDDLFSRLVTAEVEGERLTEETVVNLGKLLLIGGHATTACSLASLVFELLRHPDALTAVRQDADLIPAAIEESVRYRPAVVNSLRLTTRETELGDVTIPAGQFVSLSALSANHDERQFDAPERFDIHRQHNQHVGFGQGVHYCLGAPLARTEIRIALSALLRRFPVLERTDGPLQYYRNPSIAGLRSFPVAVGRG</sequence>
<accession>A0A2Z5J7X2</accession>
<dbReference type="EMBL" id="CP027306">
    <property type="protein sequence ID" value="AXE76431.1"/>
    <property type="molecule type" value="Genomic_DNA"/>
</dbReference>
<dbReference type="PANTHER" id="PTHR46696">
    <property type="entry name" value="P450, PUTATIVE (EUROFUNG)-RELATED"/>
    <property type="match status" value="1"/>
</dbReference>
<protein>
    <submittedName>
        <fullName evidence="9">Cytochrome P450</fullName>
    </submittedName>
</protein>
<keyword evidence="4 7" id="KW-0560">Oxidoreductase</keyword>
<evidence type="ECO:0000256" key="8">
    <source>
        <dbReference type="SAM" id="MobiDB-lite"/>
    </source>
</evidence>
<comment type="similarity">
    <text evidence="1 7">Belongs to the cytochrome P450 family.</text>
</comment>
<reference evidence="9" key="1">
    <citation type="journal article" date="2018" name="Front. Microbiol.">
        <title>Genome Sequencing of Streptomyces atratus SCSIOZH16 and Activation Production of Nocardamine via Metabolic Engineering.</title>
        <authorList>
            <person name="Li Y."/>
            <person name="Zhang C."/>
            <person name="Liu C."/>
            <person name="Ju J."/>
            <person name="Ma J."/>
        </authorList>
    </citation>
    <scope>NUCLEOTIDE SEQUENCE [LARGE SCALE GENOMIC DNA]</scope>
    <source>
        <strain evidence="9">SCSIO_ZH16</strain>
    </source>
</reference>
<evidence type="ECO:0000256" key="5">
    <source>
        <dbReference type="ARBA" id="ARBA00023004"/>
    </source>
</evidence>
<evidence type="ECO:0000256" key="6">
    <source>
        <dbReference type="ARBA" id="ARBA00023033"/>
    </source>
</evidence>
<evidence type="ECO:0000256" key="7">
    <source>
        <dbReference type="RuleBase" id="RU000461"/>
    </source>
</evidence>
<dbReference type="Proteomes" id="UP000252698">
    <property type="component" value="Chromosome"/>
</dbReference>
<dbReference type="SUPFAM" id="SSF48264">
    <property type="entry name" value="Cytochrome P450"/>
    <property type="match status" value="1"/>
</dbReference>
<dbReference type="PANTHER" id="PTHR46696:SF1">
    <property type="entry name" value="CYTOCHROME P450 YJIB-RELATED"/>
    <property type="match status" value="1"/>
</dbReference>
<evidence type="ECO:0000256" key="4">
    <source>
        <dbReference type="ARBA" id="ARBA00023002"/>
    </source>
</evidence>
<keyword evidence="6 7" id="KW-0503">Monooxygenase</keyword>
<keyword evidence="3 7" id="KW-0479">Metal-binding</keyword>
<keyword evidence="2 7" id="KW-0349">Heme</keyword>
<proteinExistence type="inferred from homology"/>
<feature type="region of interest" description="Disordered" evidence="8">
    <location>
        <begin position="50"/>
        <end position="73"/>
    </location>
</feature>
<dbReference type="AlphaFoldDB" id="A0A2Z5J7X2"/>
<dbReference type="Gene3D" id="1.10.630.10">
    <property type="entry name" value="Cytochrome P450"/>
    <property type="match status" value="1"/>
</dbReference>
<dbReference type="PROSITE" id="PS00086">
    <property type="entry name" value="CYTOCHROME_P450"/>
    <property type="match status" value="1"/>
</dbReference>
<dbReference type="CDD" id="cd11032">
    <property type="entry name" value="P450_EryK-like"/>
    <property type="match status" value="1"/>
</dbReference>
<dbReference type="KEGG" id="sata:C5746_05205"/>
<dbReference type="GO" id="GO:0016705">
    <property type="term" value="F:oxidoreductase activity, acting on paired donors, with incorporation or reduction of molecular oxygen"/>
    <property type="evidence" value="ECO:0007669"/>
    <property type="project" value="InterPro"/>
</dbReference>
<evidence type="ECO:0000256" key="2">
    <source>
        <dbReference type="ARBA" id="ARBA00022617"/>
    </source>
</evidence>
<organism evidence="9">
    <name type="scientific">Streptomyces atratus</name>
    <dbReference type="NCBI Taxonomy" id="1893"/>
    <lineage>
        <taxon>Bacteria</taxon>
        <taxon>Bacillati</taxon>
        <taxon>Actinomycetota</taxon>
        <taxon>Actinomycetes</taxon>
        <taxon>Kitasatosporales</taxon>
        <taxon>Streptomycetaceae</taxon>
        <taxon>Streptomyces</taxon>
    </lineage>
</organism>